<accession>A0A6J5KUC9</accession>
<name>A0A6J5KUC9_9CAUD</name>
<dbReference type="EMBL" id="LR796175">
    <property type="protein sequence ID" value="CAB4123759.1"/>
    <property type="molecule type" value="Genomic_DNA"/>
</dbReference>
<gene>
    <name evidence="1" type="ORF">UFOVP45_21</name>
</gene>
<proteinExistence type="predicted"/>
<protein>
    <submittedName>
        <fullName evidence="1">Uncharacterized protein</fullName>
    </submittedName>
</protein>
<reference evidence="1" key="1">
    <citation type="submission" date="2020-04" db="EMBL/GenBank/DDBJ databases">
        <authorList>
            <person name="Chiriac C."/>
            <person name="Salcher M."/>
            <person name="Ghai R."/>
            <person name="Kavagutti S V."/>
        </authorList>
    </citation>
    <scope>NUCLEOTIDE SEQUENCE</scope>
</reference>
<organism evidence="1">
    <name type="scientific">uncultured Caudovirales phage</name>
    <dbReference type="NCBI Taxonomy" id="2100421"/>
    <lineage>
        <taxon>Viruses</taxon>
        <taxon>Duplodnaviria</taxon>
        <taxon>Heunggongvirae</taxon>
        <taxon>Uroviricota</taxon>
        <taxon>Caudoviricetes</taxon>
        <taxon>Peduoviridae</taxon>
        <taxon>Maltschvirus</taxon>
        <taxon>Maltschvirus maltsch</taxon>
    </lineage>
</organism>
<sequence length="352" mass="38788">MATISSLVDRVRLELGDLGKSFVTQFVADGTTNRFKLHYSPLDATSVYISINGVDSSDLAAVEESTGVLVTDTVPVDGSEITVSGTYYRYFTAAELTSLINDALAQHTAKHTDSLGRKITAANLPAIEEYPVAIYAATLALYTLANDAAFDIDIAAPDGVNIPRAQRYRQLMEMMQTRKDQYRELCVQLGIGMYSIDVFSFRRISKATNRYVPVYKPQEVDDRSWPQRAELGTPTYGSAPVEWPTQGAELTAYQDRSFSASVDFSGDFTGQSFVAQVLAQRGSVQVIQNFALTVTDNTDGTFTAVMSLTKDQTLRLPNRAHWSIISVDDTTADRNEVVGANLFTEHEREIVL</sequence>
<evidence type="ECO:0000313" key="1">
    <source>
        <dbReference type="EMBL" id="CAB4123759.1"/>
    </source>
</evidence>